<name>A0ACD3AIF1_9AGAR</name>
<evidence type="ECO:0000313" key="1">
    <source>
        <dbReference type="EMBL" id="TFK65144.1"/>
    </source>
</evidence>
<dbReference type="Proteomes" id="UP000308600">
    <property type="component" value="Unassembled WGS sequence"/>
</dbReference>
<reference evidence="1 2" key="1">
    <citation type="journal article" date="2019" name="Nat. Ecol. Evol.">
        <title>Megaphylogeny resolves global patterns of mushroom evolution.</title>
        <authorList>
            <person name="Varga T."/>
            <person name="Krizsan K."/>
            <person name="Foldi C."/>
            <person name="Dima B."/>
            <person name="Sanchez-Garcia M."/>
            <person name="Sanchez-Ramirez S."/>
            <person name="Szollosi G.J."/>
            <person name="Szarkandi J.G."/>
            <person name="Papp V."/>
            <person name="Albert L."/>
            <person name="Andreopoulos W."/>
            <person name="Angelini C."/>
            <person name="Antonin V."/>
            <person name="Barry K.W."/>
            <person name="Bougher N.L."/>
            <person name="Buchanan P."/>
            <person name="Buyck B."/>
            <person name="Bense V."/>
            <person name="Catcheside P."/>
            <person name="Chovatia M."/>
            <person name="Cooper J."/>
            <person name="Damon W."/>
            <person name="Desjardin D."/>
            <person name="Finy P."/>
            <person name="Geml J."/>
            <person name="Haridas S."/>
            <person name="Hughes K."/>
            <person name="Justo A."/>
            <person name="Karasinski D."/>
            <person name="Kautmanova I."/>
            <person name="Kiss B."/>
            <person name="Kocsube S."/>
            <person name="Kotiranta H."/>
            <person name="LaButti K.M."/>
            <person name="Lechner B.E."/>
            <person name="Liimatainen K."/>
            <person name="Lipzen A."/>
            <person name="Lukacs Z."/>
            <person name="Mihaltcheva S."/>
            <person name="Morgado L.N."/>
            <person name="Niskanen T."/>
            <person name="Noordeloos M.E."/>
            <person name="Ohm R.A."/>
            <person name="Ortiz-Santana B."/>
            <person name="Ovrebo C."/>
            <person name="Racz N."/>
            <person name="Riley R."/>
            <person name="Savchenko A."/>
            <person name="Shiryaev A."/>
            <person name="Soop K."/>
            <person name="Spirin V."/>
            <person name="Szebenyi C."/>
            <person name="Tomsovsky M."/>
            <person name="Tulloss R.E."/>
            <person name="Uehling J."/>
            <person name="Grigoriev I.V."/>
            <person name="Vagvolgyi C."/>
            <person name="Papp T."/>
            <person name="Martin F.M."/>
            <person name="Miettinen O."/>
            <person name="Hibbett D.S."/>
            <person name="Nagy L.G."/>
        </authorList>
    </citation>
    <scope>NUCLEOTIDE SEQUENCE [LARGE SCALE GENOMIC DNA]</scope>
    <source>
        <strain evidence="1 2">NL-1719</strain>
    </source>
</reference>
<organism evidence="1 2">
    <name type="scientific">Pluteus cervinus</name>
    <dbReference type="NCBI Taxonomy" id="181527"/>
    <lineage>
        <taxon>Eukaryota</taxon>
        <taxon>Fungi</taxon>
        <taxon>Dikarya</taxon>
        <taxon>Basidiomycota</taxon>
        <taxon>Agaricomycotina</taxon>
        <taxon>Agaricomycetes</taxon>
        <taxon>Agaricomycetidae</taxon>
        <taxon>Agaricales</taxon>
        <taxon>Pluteineae</taxon>
        <taxon>Pluteaceae</taxon>
        <taxon>Pluteus</taxon>
    </lineage>
</organism>
<proteinExistence type="predicted"/>
<feature type="non-terminal residue" evidence="1">
    <location>
        <position position="109"/>
    </location>
</feature>
<keyword evidence="2" id="KW-1185">Reference proteome</keyword>
<feature type="non-terminal residue" evidence="1">
    <location>
        <position position="1"/>
    </location>
</feature>
<accession>A0ACD3AIF1</accession>
<sequence>DAPTSAPPVIQTAQRSQVQITLLLISSRRKVMTFDAEMTIGRVKELVWNSWPSEWQDEYPASPSHLRMLYLGRMLQDEDMLSDLKFPESVTSAFLPTIVHISIRPNGSP</sequence>
<dbReference type="EMBL" id="ML208447">
    <property type="protein sequence ID" value="TFK65144.1"/>
    <property type="molecule type" value="Genomic_DNA"/>
</dbReference>
<evidence type="ECO:0000313" key="2">
    <source>
        <dbReference type="Proteomes" id="UP000308600"/>
    </source>
</evidence>
<gene>
    <name evidence="1" type="ORF">BDN72DRAFT_741013</name>
</gene>
<protein>
    <submittedName>
        <fullName evidence="1">Uncharacterized protein</fullName>
    </submittedName>
</protein>